<protein>
    <submittedName>
        <fullName evidence="1">Uncharacterized protein</fullName>
    </submittedName>
</protein>
<evidence type="ECO:0000313" key="2">
    <source>
        <dbReference type="Proteomes" id="UP000001312"/>
    </source>
</evidence>
<dbReference type="KEGG" id="ssl:SS1G_04693"/>
<dbReference type="InParanoid" id="A7EHA1"/>
<evidence type="ECO:0000313" key="1">
    <source>
        <dbReference type="EMBL" id="EDO02217.1"/>
    </source>
</evidence>
<proteinExistence type="predicted"/>
<dbReference type="EMBL" id="CH476625">
    <property type="protein sequence ID" value="EDO02217.1"/>
    <property type="molecule type" value="Genomic_DNA"/>
</dbReference>
<accession>A7EHA1</accession>
<organism evidence="1 2">
    <name type="scientific">Sclerotinia sclerotiorum (strain ATCC 18683 / 1980 / Ss-1)</name>
    <name type="common">White mold</name>
    <name type="synonym">Whetzelinia sclerotiorum</name>
    <dbReference type="NCBI Taxonomy" id="665079"/>
    <lineage>
        <taxon>Eukaryota</taxon>
        <taxon>Fungi</taxon>
        <taxon>Dikarya</taxon>
        <taxon>Ascomycota</taxon>
        <taxon>Pezizomycotina</taxon>
        <taxon>Leotiomycetes</taxon>
        <taxon>Helotiales</taxon>
        <taxon>Sclerotiniaceae</taxon>
        <taxon>Sclerotinia</taxon>
    </lineage>
</organism>
<dbReference type="AlphaFoldDB" id="A7EHA1"/>
<sequence>MIFASLCGKKVGLQRRTDLLSTEFELIRLLGIVTRIARRCAGVDV</sequence>
<reference evidence="2" key="1">
    <citation type="journal article" date="2011" name="PLoS Genet.">
        <title>Genomic analysis of the necrotrophic fungal pathogens Sclerotinia sclerotiorum and Botrytis cinerea.</title>
        <authorList>
            <person name="Amselem J."/>
            <person name="Cuomo C.A."/>
            <person name="van Kan J.A."/>
            <person name="Viaud M."/>
            <person name="Benito E.P."/>
            <person name="Couloux A."/>
            <person name="Coutinho P.M."/>
            <person name="de Vries R.P."/>
            <person name="Dyer P.S."/>
            <person name="Fillinger S."/>
            <person name="Fournier E."/>
            <person name="Gout L."/>
            <person name="Hahn M."/>
            <person name="Kohn L."/>
            <person name="Lapalu N."/>
            <person name="Plummer K.M."/>
            <person name="Pradier J.M."/>
            <person name="Quevillon E."/>
            <person name="Sharon A."/>
            <person name="Simon A."/>
            <person name="ten Have A."/>
            <person name="Tudzynski B."/>
            <person name="Tudzynski P."/>
            <person name="Wincker P."/>
            <person name="Andrew M."/>
            <person name="Anthouard V."/>
            <person name="Beever R.E."/>
            <person name="Beffa R."/>
            <person name="Benoit I."/>
            <person name="Bouzid O."/>
            <person name="Brault B."/>
            <person name="Chen Z."/>
            <person name="Choquer M."/>
            <person name="Collemare J."/>
            <person name="Cotton P."/>
            <person name="Danchin E.G."/>
            <person name="Da Silva C."/>
            <person name="Gautier A."/>
            <person name="Giraud C."/>
            <person name="Giraud T."/>
            <person name="Gonzalez C."/>
            <person name="Grossetete S."/>
            <person name="Guldener U."/>
            <person name="Henrissat B."/>
            <person name="Howlett B.J."/>
            <person name="Kodira C."/>
            <person name="Kretschmer M."/>
            <person name="Lappartient A."/>
            <person name="Leroch M."/>
            <person name="Levis C."/>
            <person name="Mauceli E."/>
            <person name="Neuveglise C."/>
            <person name="Oeser B."/>
            <person name="Pearson M."/>
            <person name="Poulain J."/>
            <person name="Poussereau N."/>
            <person name="Quesneville H."/>
            <person name="Rascle C."/>
            <person name="Schumacher J."/>
            <person name="Segurens B."/>
            <person name="Sexton A."/>
            <person name="Silva E."/>
            <person name="Sirven C."/>
            <person name="Soanes D.M."/>
            <person name="Talbot N.J."/>
            <person name="Templeton M."/>
            <person name="Yandava C."/>
            <person name="Yarden O."/>
            <person name="Zeng Q."/>
            <person name="Rollins J.A."/>
            <person name="Lebrun M.H."/>
            <person name="Dickman M."/>
        </authorList>
    </citation>
    <scope>NUCLEOTIDE SEQUENCE [LARGE SCALE GENOMIC DNA]</scope>
    <source>
        <strain evidence="2">ATCC 18683 / 1980 / Ss-1</strain>
    </source>
</reference>
<dbReference type="Proteomes" id="UP000001312">
    <property type="component" value="Unassembled WGS sequence"/>
</dbReference>
<gene>
    <name evidence="1" type="ORF">SS1G_04693</name>
</gene>
<dbReference type="GeneID" id="5491127"/>
<dbReference type="RefSeq" id="XP_001594885.1">
    <property type="nucleotide sequence ID" value="XM_001594835.1"/>
</dbReference>
<keyword evidence="2" id="KW-1185">Reference proteome</keyword>
<dbReference type="HOGENOM" id="CLU_3207886_0_0_1"/>
<name>A7EHA1_SCLS1</name>